<evidence type="ECO:0000313" key="2">
    <source>
        <dbReference type="Proteomes" id="UP000789901"/>
    </source>
</evidence>
<dbReference type="Proteomes" id="UP000789901">
    <property type="component" value="Unassembled WGS sequence"/>
</dbReference>
<gene>
    <name evidence="1" type="ORF">GMARGA_LOCUS30352</name>
</gene>
<keyword evidence="2" id="KW-1185">Reference proteome</keyword>
<organism evidence="1 2">
    <name type="scientific">Gigaspora margarita</name>
    <dbReference type="NCBI Taxonomy" id="4874"/>
    <lineage>
        <taxon>Eukaryota</taxon>
        <taxon>Fungi</taxon>
        <taxon>Fungi incertae sedis</taxon>
        <taxon>Mucoromycota</taxon>
        <taxon>Glomeromycotina</taxon>
        <taxon>Glomeromycetes</taxon>
        <taxon>Diversisporales</taxon>
        <taxon>Gigasporaceae</taxon>
        <taxon>Gigaspora</taxon>
    </lineage>
</organism>
<sequence length="154" mass="18113">MSNKNIFDNLEFNNLELCFDSNDSLEYCFDNNDNRDFFDKILDNNSQLIINNKEDNSLSNSNCKRGFAFSLIKSELDKTDEGSRHWVYYCSKGCHYELQKKAHVLEEKNKSYNNNKCTFYVNFQRWISDNQVYISGIIGTYLYSITKNVQMVAP</sequence>
<dbReference type="EMBL" id="CAJVQB010042583">
    <property type="protein sequence ID" value="CAG8830528.1"/>
    <property type="molecule type" value="Genomic_DNA"/>
</dbReference>
<reference evidence="1 2" key="1">
    <citation type="submission" date="2021-06" db="EMBL/GenBank/DDBJ databases">
        <authorList>
            <person name="Kallberg Y."/>
            <person name="Tangrot J."/>
            <person name="Rosling A."/>
        </authorList>
    </citation>
    <scope>NUCLEOTIDE SEQUENCE [LARGE SCALE GENOMIC DNA]</scope>
    <source>
        <strain evidence="1 2">120-4 pot B 10/14</strain>
    </source>
</reference>
<name>A0ABN7WFF3_GIGMA</name>
<evidence type="ECO:0000313" key="1">
    <source>
        <dbReference type="EMBL" id="CAG8830528.1"/>
    </source>
</evidence>
<protein>
    <submittedName>
        <fullName evidence="1">434_t:CDS:1</fullName>
    </submittedName>
</protein>
<comment type="caution">
    <text evidence="1">The sequence shown here is derived from an EMBL/GenBank/DDBJ whole genome shotgun (WGS) entry which is preliminary data.</text>
</comment>
<accession>A0ABN7WFF3</accession>
<proteinExistence type="predicted"/>